<dbReference type="SUPFAM" id="SSF54675">
    <property type="entry name" value="Nicotinate/Quinolinate PRTase N-terminal domain-like"/>
    <property type="match status" value="1"/>
</dbReference>
<evidence type="ECO:0000256" key="7">
    <source>
        <dbReference type="ARBA" id="ARBA00022676"/>
    </source>
</evidence>
<evidence type="ECO:0000313" key="16">
    <source>
        <dbReference type="Proteomes" id="UP000199415"/>
    </source>
</evidence>
<dbReference type="InterPro" id="IPR004393">
    <property type="entry name" value="NadC"/>
</dbReference>
<reference evidence="15 16" key="1">
    <citation type="submission" date="2016-10" db="EMBL/GenBank/DDBJ databases">
        <authorList>
            <person name="de Groot N.N."/>
        </authorList>
    </citation>
    <scope>NUCLEOTIDE SEQUENCE [LARGE SCALE GENOMIC DNA]</scope>
    <source>
        <strain evidence="15 16">DSM 25584</strain>
    </source>
</reference>
<comment type="catalytic activity">
    <reaction evidence="10">
        <text>nicotinate beta-D-ribonucleotide + CO2 + diphosphate = quinolinate + 5-phospho-alpha-D-ribose 1-diphosphate + 2 H(+)</text>
        <dbReference type="Rhea" id="RHEA:12733"/>
        <dbReference type="ChEBI" id="CHEBI:15378"/>
        <dbReference type="ChEBI" id="CHEBI:16526"/>
        <dbReference type="ChEBI" id="CHEBI:29959"/>
        <dbReference type="ChEBI" id="CHEBI:33019"/>
        <dbReference type="ChEBI" id="CHEBI:57502"/>
        <dbReference type="ChEBI" id="CHEBI:58017"/>
        <dbReference type="EC" id="2.4.2.19"/>
    </reaction>
</comment>
<dbReference type="Pfam" id="PF01729">
    <property type="entry name" value="QRPTase_C"/>
    <property type="match status" value="1"/>
</dbReference>
<dbReference type="FunFam" id="3.20.20.70:FF:000030">
    <property type="entry name" value="Nicotinate-nucleotide pyrophosphorylase, carboxylating"/>
    <property type="match status" value="1"/>
</dbReference>
<dbReference type="Gene3D" id="3.90.1170.20">
    <property type="entry name" value="Quinolinate phosphoribosyl transferase, N-terminal domain"/>
    <property type="match status" value="1"/>
</dbReference>
<feature type="domain" description="Quinolinate phosphoribosyl transferase N-terminal" evidence="14">
    <location>
        <begin position="24"/>
        <end position="109"/>
    </location>
</feature>
<evidence type="ECO:0000256" key="11">
    <source>
        <dbReference type="ARBA" id="ARBA00069173"/>
    </source>
</evidence>
<dbReference type="InterPro" id="IPR022412">
    <property type="entry name" value="Quinolinate_PRibosylTrfase_N"/>
</dbReference>
<dbReference type="GO" id="GO:0034213">
    <property type="term" value="P:quinolinate catabolic process"/>
    <property type="evidence" value="ECO:0007669"/>
    <property type="project" value="TreeGrafter"/>
</dbReference>
<dbReference type="Pfam" id="PF02749">
    <property type="entry name" value="QRPTase_N"/>
    <property type="match status" value="1"/>
</dbReference>
<evidence type="ECO:0000256" key="6">
    <source>
        <dbReference type="ARBA" id="ARBA00022642"/>
    </source>
</evidence>
<keyword evidence="6" id="KW-0662">Pyridine nucleotide biosynthesis</keyword>
<comment type="function">
    <text evidence="1">Involved in the catabolism of quinolinic acid (QA).</text>
</comment>
<evidence type="ECO:0000256" key="9">
    <source>
        <dbReference type="ARBA" id="ARBA00033102"/>
    </source>
</evidence>
<organism evidence="15 16">
    <name type="scientific">Limimonas halophila</name>
    <dbReference type="NCBI Taxonomy" id="1082479"/>
    <lineage>
        <taxon>Bacteria</taxon>
        <taxon>Pseudomonadati</taxon>
        <taxon>Pseudomonadota</taxon>
        <taxon>Alphaproteobacteria</taxon>
        <taxon>Rhodospirillales</taxon>
        <taxon>Rhodovibrionaceae</taxon>
        <taxon>Limimonas</taxon>
    </lineage>
</organism>
<comment type="similarity">
    <text evidence="3 12">Belongs to the NadC/ModD family.</text>
</comment>
<evidence type="ECO:0000256" key="5">
    <source>
        <dbReference type="ARBA" id="ARBA00011944"/>
    </source>
</evidence>
<dbReference type="PANTHER" id="PTHR32179:SF3">
    <property type="entry name" value="NICOTINATE-NUCLEOTIDE PYROPHOSPHORYLASE [CARBOXYLATING]"/>
    <property type="match status" value="1"/>
</dbReference>
<evidence type="ECO:0000256" key="2">
    <source>
        <dbReference type="ARBA" id="ARBA00004893"/>
    </source>
</evidence>
<dbReference type="AlphaFoldDB" id="A0A1G7PVM9"/>
<dbReference type="UniPathway" id="UPA00253">
    <property type="reaction ID" value="UER00331"/>
</dbReference>
<evidence type="ECO:0000256" key="10">
    <source>
        <dbReference type="ARBA" id="ARBA00047445"/>
    </source>
</evidence>
<dbReference type="SUPFAM" id="SSF51690">
    <property type="entry name" value="Nicotinate/Quinolinate PRTase C-terminal domain-like"/>
    <property type="match status" value="1"/>
</dbReference>
<dbReference type="InterPro" id="IPR013785">
    <property type="entry name" value="Aldolase_TIM"/>
</dbReference>
<evidence type="ECO:0000256" key="8">
    <source>
        <dbReference type="ARBA" id="ARBA00022679"/>
    </source>
</evidence>
<comment type="subunit">
    <text evidence="4">Hexamer formed by 3 homodimers.</text>
</comment>
<keyword evidence="8 12" id="KW-0808">Transferase</keyword>
<dbReference type="RefSeq" id="WP_245659474.1">
    <property type="nucleotide sequence ID" value="NZ_FNCE01000003.1"/>
</dbReference>
<evidence type="ECO:0000259" key="14">
    <source>
        <dbReference type="Pfam" id="PF02749"/>
    </source>
</evidence>
<dbReference type="STRING" id="1082479.SAMN05216241_10390"/>
<dbReference type="PANTHER" id="PTHR32179">
    <property type="entry name" value="NICOTINATE-NUCLEOTIDE PYROPHOSPHORYLASE [CARBOXYLATING]"/>
    <property type="match status" value="1"/>
</dbReference>
<gene>
    <name evidence="15" type="ORF">SAMN05216241_10390</name>
</gene>
<dbReference type="FunFam" id="3.90.1170.20:FF:000001">
    <property type="entry name" value="Nicotinate-nucleotide diphosphorylase (Carboxylating)"/>
    <property type="match status" value="1"/>
</dbReference>
<evidence type="ECO:0000313" key="15">
    <source>
        <dbReference type="EMBL" id="SDF90253.1"/>
    </source>
</evidence>
<dbReference type="NCBIfam" id="TIGR00078">
    <property type="entry name" value="nadC"/>
    <property type="match status" value="1"/>
</dbReference>
<evidence type="ECO:0000259" key="13">
    <source>
        <dbReference type="Pfam" id="PF01729"/>
    </source>
</evidence>
<dbReference type="CDD" id="cd01572">
    <property type="entry name" value="QPRTase"/>
    <property type="match status" value="1"/>
</dbReference>
<evidence type="ECO:0000256" key="4">
    <source>
        <dbReference type="ARBA" id="ARBA00011218"/>
    </source>
</evidence>
<proteinExistence type="inferred from homology"/>
<dbReference type="EMBL" id="FNCE01000003">
    <property type="protein sequence ID" value="SDF90253.1"/>
    <property type="molecule type" value="Genomic_DNA"/>
</dbReference>
<feature type="domain" description="Quinolinate phosphoribosyl transferase C-terminal" evidence="13">
    <location>
        <begin position="111"/>
        <end position="279"/>
    </location>
</feature>
<dbReference type="InterPro" id="IPR027277">
    <property type="entry name" value="NadC/ModD"/>
</dbReference>
<dbReference type="PIRSF" id="PIRSF006250">
    <property type="entry name" value="NadC_ModD"/>
    <property type="match status" value="1"/>
</dbReference>
<keyword evidence="16" id="KW-1185">Reference proteome</keyword>
<evidence type="ECO:0000256" key="12">
    <source>
        <dbReference type="PIRNR" id="PIRNR006250"/>
    </source>
</evidence>
<name>A0A1G7PVM9_9PROT</name>
<comment type="pathway">
    <text evidence="2">Cofactor biosynthesis; NAD(+) biosynthesis; nicotinate D-ribonucleotide from quinolinate: step 1/1.</text>
</comment>
<dbReference type="Proteomes" id="UP000199415">
    <property type="component" value="Unassembled WGS sequence"/>
</dbReference>
<evidence type="ECO:0000256" key="3">
    <source>
        <dbReference type="ARBA" id="ARBA00009400"/>
    </source>
</evidence>
<dbReference type="InterPro" id="IPR037128">
    <property type="entry name" value="Quinolinate_PRibosylTase_N_sf"/>
</dbReference>
<dbReference type="GO" id="GO:0004514">
    <property type="term" value="F:nicotinate-nucleotide diphosphorylase (carboxylating) activity"/>
    <property type="evidence" value="ECO:0007669"/>
    <property type="project" value="UniProtKB-EC"/>
</dbReference>
<dbReference type="EC" id="2.4.2.19" evidence="5"/>
<dbReference type="Gene3D" id="3.20.20.70">
    <property type="entry name" value="Aldolase class I"/>
    <property type="match status" value="1"/>
</dbReference>
<sequence length="282" mass="28781">MIPPHLIAPAVRDALAEDLGHGGDLTSQAVVPAGTRVTATVAARAPGTLCGVPLAAESFRATDPGAQITVHRDDGDRVGAGDAILTVAGDARAVLAAERTALNFLGHLSGIATATAELVARVAPHGTRIAETRKTTPGLRGLEKAAVRAGGGHNHRFGLDDAVMIKDNHRALADPAEGLAALVDRARRRVGHTVTITVEVDTLTELDRVLPARPDIVLLDNMAPATLAEAVRRVAGCALTEASGGITRDTAAAVAATGVDVISVGWLTHSAPALDVGLDVTT</sequence>
<dbReference type="InterPro" id="IPR002638">
    <property type="entry name" value="Quinolinate_PRibosylTrfase_C"/>
</dbReference>
<dbReference type="GO" id="GO:0009435">
    <property type="term" value="P:NAD+ biosynthetic process"/>
    <property type="evidence" value="ECO:0007669"/>
    <property type="project" value="UniProtKB-UniPathway"/>
</dbReference>
<accession>A0A1G7PVM9</accession>
<dbReference type="InterPro" id="IPR036068">
    <property type="entry name" value="Nicotinate_pribotase-like_C"/>
</dbReference>
<dbReference type="GO" id="GO:0005737">
    <property type="term" value="C:cytoplasm"/>
    <property type="evidence" value="ECO:0007669"/>
    <property type="project" value="TreeGrafter"/>
</dbReference>
<keyword evidence="7 12" id="KW-0328">Glycosyltransferase</keyword>
<protein>
    <recommendedName>
        <fullName evidence="11">Probable nicotinate-nucleotide pyrophosphorylase [carboxylating]</fullName>
        <ecNumber evidence="5">2.4.2.19</ecNumber>
    </recommendedName>
    <alternativeName>
        <fullName evidence="9">Quinolinate phosphoribosyltransferase [decarboxylating]</fullName>
    </alternativeName>
</protein>
<evidence type="ECO:0000256" key="1">
    <source>
        <dbReference type="ARBA" id="ARBA00003237"/>
    </source>
</evidence>